<dbReference type="RefSeq" id="WP_145266338.1">
    <property type="nucleotide sequence ID" value="NZ_CP036316.1"/>
</dbReference>
<dbReference type="InterPro" id="IPR012373">
    <property type="entry name" value="Ferrdict_sens_TM"/>
</dbReference>
<dbReference type="OrthoDB" id="292867at2"/>
<accession>A0A517TER9</accession>
<dbReference type="InterPro" id="IPR006860">
    <property type="entry name" value="FecR"/>
</dbReference>
<protein>
    <submittedName>
        <fullName evidence="3">FecR protein</fullName>
    </submittedName>
</protein>
<reference evidence="3 4" key="1">
    <citation type="submission" date="2019-02" db="EMBL/GenBank/DDBJ databases">
        <title>Deep-cultivation of Planctomycetes and their phenomic and genomic characterization uncovers novel biology.</title>
        <authorList>
            <person name="Wiegand S."/>
            <person name="Jogler M."/>
            <person name="Boedeker C."/>
            <person name="Pinto D."/>
            <person name="Vollmers J."/>
            <person name="Rivas-Marin E."/>
            <person name="Kohn T."/>
            <person name="Peeters S.H."/>
            <person name="Heuer A."/>
            <person name="Rast P."/>
            <person name="Oberbeckmann S."/>
            <person name="Bunk B."/>
            <person name="Jeske O."/>
            <person name="Meyerdierks A."/>
            <person name="Storesund J.E."/>
            <person name="Kallscheuer N."/>
            <person name="Luecker S."/>
            <person name="Lage O.M."/>
            <person name="Pohl T."/>
            <person name="Merkel B.J."/>
            <person name="Hornburger P."/>
            <person name="Mueller R.-W."/>
            <person name="Bruemmer F."/>
            <person name="Labrenz M."/>
            <person name="Spormann A.M."/>
            <person name="Op den Camp H."/>
            <person name="Overmann J."/>
            <person name="Amann R."/>
            <person name="Jetten M.S.M."/>
            <person name="Mascher T."/>
            <person name="Medema M.H."/>
            <person name="Devos D.P."/>
            <person name="Kaster A.-K."/>
            <person name="Ovreas L."/>
            <person name="Rohde M."/>
            <person name="Galperin M.Y."/>
            <person name="Jogler C."/>
        </authorList>
    </citation>
    <scope>NUCLEOTIDE SEQUENCE [LARGE SCALE GENOMIC DNA]</scope>
    <source>
        <strain evidence="3 4">V22</strain>
    </source>
</reference>
<evidence type="ECO:0000313" key="4">
    <source>
        <dbReference type="Proteomes" id="UP000319976"/>
    </source>
</evidence>
<evidence type="ECO:0000256" key="1">
    <source>
        <dbReference type="SAM" id="Phobius"/>
    </source>
</evidence>
<dbReference type="PANTHER" id="PTHR30273:SF2">
    <property type="entry name" value="PROTEIN FECR"/>
    <property type="match status" value="1"/>
</dbReference>
<dbReference type="KEGG" id="chya:V22_41340"/>
<feature type="domain" description="FecR protein" evidence="2">
    <location>
        <begin position="173"/>
        <end position="234"/>
    </location>
</feature>
<keyword evidence="4" id="KW-1185">Reference proteome</keyword>
<evidence type="ECO:0000259" key="2">
    <source>
        <dbReference type="Pfam" id="PF04773"/>
    </source>
</evidence>
<keyword evidence="1" id="KW-1133">Transmembrane helix</keyword>
<name>A0A517TER9_9PLAN</name>
<dbReference type="Gene3D" id="2.60.120.1440">
    <property type="match status" value="1"/>
</dbReference>
<dbReference type="EMBL" id="CP036316">
    <property type="protein sequence ID" value="QDT66862.1"/>
    <property type="molecule type" value="Genomic_DNA"/>
</dbReference>
<evidence type="ECO:0000313" key="3">
    <source>
        <dbReference type="EMBL" id="QDT66862.1"/>
    </source>
</evidence>
<keyword evidence="1" id="KW-0472">Membrane</keyword>
<dbReference type="GO" id="GO:0016989">
    <property type="term" value="F:sigma factor antagonist activity"/>
    <property type="evidence" value="ECO:0007669"/>
    <property type="project" value="TreeGrafter"/>
</dbReference>
<feature type="transmembrane region" description="Helical" evidence="1">
    <location>
        <begin position="90"/>
        <end position="112"/>
    </location>
</feature>
<dbReference type="PANTHER" id="PTHR30273">
    <property type="entry name" value="PERIPLASMIC SIGNAL SENSOR AND SIGMA FACTOR ACTIVATOR FECR-RELATED"/>
    <property type="match status" value="1"/>
</dbReference>
<gene>
    <name evidence="3" type="ORF">V22_41340</name>
</gene>
<sequence>MSRDSSLSEFDTLRDLLELAFRGELDAPRAEQMNALLDGNLMLQQSYVEYIDLYAQLNAHSEHHAVADRFQHAVKSKVRRESRRQLRWRLLSIGLPVAFALSIMLAIGIRFWTSERTPDVQLVDHSPNLLWGGDSLEIRDELIPGQILDIQRGFVSLKFATSSTVILRGPGTYRYEKPESVSIDRGELLALVPPAGKGFAVQTPDGTIVDLGTEFLVNVTEGTGTSVNVRQGLVHLNLAGTLNNTNWTVPLHERESANFNADTKKVDELPYRAQLFQPFDIRREVLSHAQGNIRFSESAPGSYFDRRAHTFGEVLVIPERKGVALTQDLVSEIPQSSFRIPAGTVVDSYIIHCRSDRRATQYAGHIQFNRSILALIGDNQGLWETDSLFAESEHLAGRPVFSSESDRRAEEIDTGGWTIQPQAGSIEFDLFVPAYGIDQFRVLLPAHEENISTNTIQN</sequence>
<dbReference type="Pfam" id="PF04773">
    <property type="entry name" value="FecR"/>
    <property type="match status" value="1"/>
</dbReference>
<proteinExistence type="predicted"/>
<keyword evidence="1" id="KW-0812">Transmembrane</keyword>
<dbReference type="Proteomes" id="UP000319976">
    <property type="component" value="Chromosome"/>
</dbReference>
<dbReference type="AlphaFoldDB" id="A0A517TER9"/>
<organism evidence="3 4">
    <name type="scientific">Calycomorphotria hydatis</name>
    <dbReference type="NCBI Taxonomy" id="2528027"/>
    <lineage>
        <taxon>Bacteria</taxon>
        <taxon>Pseudomonadati</taxon>
        <taxon>Planctomycetota</taxon>
        <taxon>Planctomycetia</taxon>
        <taxon>Planctomycetales</taxon>
        <taxon>Planctomycetaceae</taxon>
        <taxon>Calycomorphotria</taxon>
    </lineage>
</organism>